<dbReference type="PANTHER" id="PTHR35068">
    <property type="entry name" value="BEN DOMAIN-CONTAINING PROTEIN 7"/>
    <property type="match status" value="1"/>
</dbReference>
<accession>A0AAW0JB80</accession>
<gene>
    <name evidence="2" type="ORF">U0070_020556</name>
</gene>
<dbReference type="InterPro" id="IPR053072">
    <property type="entry name" value="BEN_domain_protein_7"/>
</dbReference>
<feature type="region of interest" description="Disordered" evidence="1">
    <location>
        <begin position="85"/>
        <end position="112"/>
    </location>
</feature>
<dbReference type="EMBL" id="JBBHLL010000049">
    <property type="protein sequence ID" value="KAK7823885.1"/>
    <property type="molecule type" value="Genomic_DNA"/>
</dbReference>
<reference evidence="2 3" key="1">
    <citation type="journal article" date="2023" name="bioRxiv">
        <title>Conserved and derived expression patterns and positive selection on dental genes reveal complex evolutionary context of ever-growing rodent molars.</title>
        <authorList>
            <person name="Calamari Z.T."/>
            <person name="Song A."/>
            <person name="Cohen E."/>
            <person name="Akter M."/>
            <person name="Roy R.D."/>
            <person name="Hallikas O."/>
            <person name="Christensen M.M."/>
            <person name="Li P."/>
            <person name="Marangoni P."/>
            <person name="Jernvall J."/>
            <person name="Klein O.D."/>
        </authorList>
    </citation>
    <scope>NUCLEOTIDE SEQUENCE [LARGE SCALE GENOMIC DNA]</scope>
    <source>
        <strain evidence="2">V071</strain>
    </source>
</reference>
<evidence type="ECO:0000313" key="2">
    <source>
        <dbReference type="EMBL" id="KAK7823885.1"/>
    </source>
</evidence>
<evidence type="ECO:0000313" key="3">
    <source>
        <dbReference type="Proteomes" id="UP001488838"/>
    </source>
</evidence>
<dbReference type="AlphaFoldDB" id="A0AAW0JB80"/>
<dbReference type="PANTHER" id="PTHR35068:SF1">
    <property type="entry name" value="BEN DOMAIN-CONTAINING PROTEIN 7"/>
    <property type="match status" value="1"/>
</dbReference>
<protein>
    <submittedName>
        <fullName evidence="2">Uncharacterized protein</fullName>
    </submittedName>
</protein>
<organism evidence="2 3">
    <name type="scientific">Myodes glareolus</name>
    <name type="common">Bank vole</name>
    <name type="synonym">Clethrionomys glareolus</name>
    <dbReference type="NCBI Taxonomy" id="447135"/>
    <lineage>
        <taxon>Eukaryota</taxon>
        <taxon>Metazoa</taxon>
        <taxon>Chordata</taxon>
        <taxon>Craniata</taxon>
        <taxon>Vertebrata</taxon>
        <taxon>Euteleostomi</taxon>
        <taxon>Mammalia</taxon>
        <taxon>Eutheria</taxon>
        <taxon>Euarchontoglires</taxon>
        <taxon>Glires</taxon>
        <taxon>Rodentia</taxon>
        <taxon>Myomorpha</taxon>
        <taxon>Muroidea</taxon>
        <taxon>Cricetidae</taxon>
        <taxon>Arvicolinae</taxon>
        <taxon>Myodes</taxon>
    </lineage>
</organism>
<sequence>MEFSERKRSRKSQSFKLVSRDYHHEVYKISEFSHDVNGETKETQPIFLGTVDSRLFLITEHSASTVQSCQHLPCLQMPQMKMGTSNMRSELEDSGTTEEETVVVSAHPGLPV</sequence>
<feature type="compositionally biased region" description="Acidic residues" evidence="1">
    <location>
        <begin position="92"/>
        <end position="101"/>
    </location>
</feature>
<name>A0AAW0JB80_MYOGA</name>
<evidence type="ECO:0000256" key="1">
    <source>
        <dbReference type="SAM" id="MobiDB-lite"/>
    </source>
</evidence>
<comment type="caution">
    <text evidence="2">The sequence shown here is derived from an EMBL/GenBank/DDBJ whole genome shotgun (WGS) entry which is preliminary data.</text>
</comment>
<proteinExistence type="predicted"/>
<keyword evidence="3" id="KW-1185">Reference proteome</keyword>
<dbReference type="Proteomes" id="UP001488838">
    <property type="component" value="Unassembled WGS sequence"/>
</dbReference>